<dbReference type="PANTHER" id="PTHR48475:SF1">
    <property type="entry name" value="RNASE H TYPE-1 DOMAIN-CONTAINING PROTEIN"/>
    <property type="match status" value="1"/>
</dbReference>
<accession>A0A371E811</accession>
<dbReference type="Pfam" id="PF13456">
    <property type="entry name" value="RVT_3"/>
    <property type="match status" value="1"/>
</dbReference>
<dbReference type="PANTHER" id="PTHR48475">
    <property type="entry name" value="RIBONUCLEASE H"/>
    <property type="match status" value="1"/>
</dbReference>
<evidence type="ECO:0000313" key="2">
    <source>
        <dbReference type="EMBL" id="RDX62139.1"/>
    </source>
</evidence>
<feature type="non-terminal residue" evidence="2">
    <location>
        <position position="1"/>
    </location>
</feature>
<dbReference type="InterPro" id="IPR036397">
    <property type="entry name" value="RNaseH_sf"/>
</dbReference>
<dbReference type="InterPro" id="IPR002156">
    <property type="entry name" value="RNaseH_domain"/>
</dbReference>
<evidence type="ECO:0000313" key="3">
    <source>
        <dbReference type="Proteomes" id="UP000257109"/>
    </source>
</evidence>
<organism evidence="2 3">
    <name type="scientific">Mucuna pruriens</name>
    <name type="common">Velvet bean</name>
    <name type="synonym">Dolichos pruriens</name>
    <dbReference type="NCBI Taxonomy" id="157652"/>
    <lineage>
        <taxon>Eukaryota</taxon>
        <taxon>Viridiplantae</taxon>
        <taxon>Streptophyta</taxon>
        <taxon>Embryophyta</taxon>
        <taxon>Tracheophyta</taxon>
        <taxon>Spermatophyta</taxon>
        <taxon>Magnoliopsida</taxon>
        <taxon>eudicotyledons</taxon>
        <taxon>Gunneridae</taxon>
        <taxon>Pentapetalae</taxon>
        <taxon>rosids</taxon>
        <taxon>fabids</taxon>
        <taxon>Fabales</taxon>
        <taxon>Fabaceae</taxon>
        <taxon>Papilionoideae</taxon>
        <taxon>50 kb inversion clade</taxon>
        <taxon>NPAAA clade</taxon>
        <taxon>indigoferoid/millettioid clade</taxon>
        <taxon>Phaseoleae</taxon>
        <taxon>Mucuna</taxon>
    </lineage>
</organism>
<feature type="domain" description="RNase H type-1" evidence="1">
    <location>
        <begin position="86"/>
        <end position="203"/>
    </location>
</feature>
<dbReference type="OrthoDB" id="1730907at2759"/>
<dbReference type="SUPFAM" id="SSF53098">
    <property type="entry name" value="Ribonuclease H-like"/>
    <property type="match status" value="1"/>
</dbReference>
<dbReference type="STRING" id="157652.A0A371E811"/>
<protein>
    <submittedName>
        <fullName evidence="2">RnhA</fullName>
    </submittedName>
</protein>
<dbReference type="PROSITE" id="PS50879">
    <property type="entry name" value="RNASE_H_1"/>
    <property type="match status" value="1"/>
</dbReference>
<evidence type="ECO:0000259" key="1">
    <source>
        <dbReference type="PROSITE" id="PS50879"/>
    </source>
</evidence>
<sequence>MLAHTTWLIAKTDPIKYILEKPALTRRIAHWQMALTRFDIVYTTQKAIKGRVVADHLAYHPLPDYQPLSHKFPDENIMTISGIETHQDEWSMWFDGASNMLGNGIGVVLASPTDQCFPFSARLGFDCINNMAEYEACTMGIIMAMERQVRKLRVFGDSALVIYQLKGAWETRDPKLVPYHEYIMELLVDFESITFQHVPREEN</sequence>
<dbReference type="Proteomes" id="UP000257109">
    <property type="component" value="Unassembled WGS sequence"/>
</dbReference>
<keyword evidence="3" id="KW-1185">Reference proteome</keyword>
<dbReference type="EMBL" id="QJKJ01015659">
    <property type="protein sequence ID" value="RDX62139.1"/>
    <property type="molecule type" value="Genomic_DNA"/>
</dbReference>
<proteinExistence type="predicted"/>
<reference evidence="2" key="1">
    <citation type="submission" date="2018-05" db="EMBL/GenBank/DDBJ databases">
        <title>Draft genome of Mucuna pruriens seed.</title>
        <authorList>
            <person name="Nnadi N.E."/>
            <person name="Vos R."/>
            <person name="Hasami M.H."/>
            <person name="Devisetty U.K."/>
            <person name="Aguiy J.C."/>
        </authorList>
    </citation>
    <scope>NUCLEOTIDE SEQUENCE [LARGE SCALE GENOMIC DNA]</scope>
    <source>
        <strain evidence="2">JCA_2017</strain>
    </source>
</reference>
<dbReference type="Gene3D" id="3.30.420.10">
    <property type="entry name" value="Ribonuclease H-like superfamily/Ribonuclease H"/>
    <property type="match status" value="1"/>
</dbReference>
<comment type="caution">
    <text evidence="2">The sequence shown here is derived from an EMBL/GenBank/DDBJ whole genome shotgun (WGS) entry which is preliminary data.</text>
</comment>
<gene>
    <name evidence="2" type="primary">rnhA</name>
    <name evidence="2" type="ORF">CR513_59561</name>
</gene>
<dbReference type="GO" id="GO:0004523">
    <property type="term" value="F:RNA-DNA hybrid ribonuclease activity"/>
    <property type="evidence" value="ECO:0007669"/>
    <property type="project" value="InterPro"/>
</dbReference>
<dbReference type="AlphaFoldDB" id="A0A371E811"/>
<dbReference type="InterPro" id="IPR012337">
    <property type="entry name" value="RNaseH-like_sf"/>
</dbReference>
<dbReference type="CDD" id="cd09279">
    <property type="entry name" value="RNase_HI_like"/>
    <property type="match status" value="1"/>
</dbReference>
<name>A0A371E811_MUCPR</name>
<dbReference type="GO" id="GO:0003676">
    <property type="term" value="F:nucleic acid binding"/>
    <property type="evidence" value="ECO:0007669"/>
    <property type="project" value="InterPro"/>
</dbReference>